<dbReference type="EMBL" id="CP029551">
    <property type="protein sequence ID" value="AWN38462.1"/>
    <property type="molecule type" value="Genomic_DNA"/>
</dbReference>
<dbReference type="Proteomes" id="UP000246058">
    <property type="component" value="Chromosome"/>
</dbReference>
<dbReference type="GO" id="GO:0009055">
    <property type="term" value="F:electron transfer activity"/>
    <property type="evidence" value="ECO:0007669"/>
    <property type="project" value="InterPro"/>
</dbReference>
<protein>
    <submittedName>
        <fullName evidence="7">Sulfur oxidation c-type cytochrome SoxX</fullName>
    </submittedName>
</protein>
<evidence type="ECO:0000256" key="1">
    <source>
        <dbReference type="ARBA" id="ARBA00022617"/>
    </source>
</evidence>
<evidence type="ECO:0000256" key="5">
    <source>
        <dbReference type="SAM" id="SignalP"/>
    </source>
</evidence>
<feature type="domain" description="Cytochrome c" evidence="6">
    <location>
        <begin position="57"/>
        <end position="161"/>
    </location>
</feature>
<feature type="chain" id="PRO_5016149900" evidence="5">
    <location>
        <begin position="35"/>
        <end position="171"/>
    </location>
</feature>
<dbReference type="SUPFAM" id="SSF46626">
    <property type="entry name" value="Cytochrome c"/>
    <property type="match status" value="1"/>
</dbReference>
<name>A0A2U8VYY6_9HYPH</name>
<keyword evidence="2 4" id="KW-0479">Metal-binding</keyword>
<keyword evidence="3 4" id="KW-0408">Iron</keyword>
<dbReference type="AlphaFoldDB" id="A0A2U8VYY6"/>
<organism evidence="7 8">
    <name type="scientific">Methylobacterium radiodurans</name>
    <dbReference type="NCBI Taxonomy" id="2202828"/>
    <lineage>
        <taxon>Bacteria</taxon>
        <taxon>Pseudomonadati</taxon>
        <taxon>Pseudomonadota</taxon>
        <taxon>Alphaproteobacteria</taxon>
        <taxon>Hyphomicrobiales</taxon>
        <taxon>Methylobacteriaceae</taxon>
        <taxon>Methylobacterium</taxon>
    </lineage>
</organism>
<dbReference type="NCBIfam" id="TIGR04485">
    <property type="entry name" value="thiosulf_SoxX"/>
    <property type="match status" value="1"/>
</dbReference>
<feature type="signal peptide" evidence="5">
    <location>
        <begin position="1"/>
        <end position="34"/>
    </location>
</feature>
<dbReference type="InterPro" id="IPR036909">
    <property type="entry name" value="Cyt_c-like_dom_sf"/>
</dbReference>
<keyword evidence="8" id="KW-1185">Reference proteome</keyword>
<dbReference type="InterPro" id="IPR030999">
    <property type="entry name" value="Thiosulf_SoxX"/>
</dbReference>
<dbReference type="InterPro" id="IPR009056">
    <property type="entry name" value="Cyt_c-like_dom"/>
</dbReference>
<dbReference type="OrthoDB" id="9793634at2"/>
<evidence type="ECO:0000256" key="2">
    <source>
        <dbReference type="ARBA" id="ARBA00022723"/>
    </source>
</evidence>
<accession>A0A2U8VYY6</accession>
<evidence type="ECO:0000313" key="8">
    <source>
        <dbReference type="Proteomes" id="UP000246058"/>
    </source>
</evidence>
<dbReference type="KEGG" id="meti:DK427_24280"/>
<keyword evidence="1 4" id="KW-0349">Heme</keyword>
<evidence type="ECO:0000256" key="3">
    <source>
        <dbReference type="ARBA" id="ARBA00023004"/>
    </source>
</evidence>
<dbReference type="GO" id="GO:0020037">
    <property type="term" value="F:heme binding"/>
    <property type="evidence" value="ECO:0007669"/>
    <property type="project" value="InterPro"/>
</dbReference>
<gene>
    <name evidence="7" type="primary">soxX</name>
    <name evidence="7" type="ORF">DK427_24280</name>
</gene>
<proteinExistence type="predicted"/>
<dbReference type="GO" id="GO:0046872">
    <property type="term" value="F:metal ion binding"/>
    <property type="evidence" value="ECO:0007669"/>
    <property type="project" value="UniProtKB-KW"/>
</dbReference>
<sequence length="171" mass="18032">MVPDDHPGRVRVSCRRAARLVAAVLVLAATATRAAESLVPYAIVGDAIPESLTGAPGDPARGRAIVADRTRGLCLLCHAGPVPEERFQGNLAPDLAGVGARLNPAQLRLRLVDGRALNPDTIMPSYYSLSGLARVGRAWQGRPILSAGEIEDVVAFLATLRETGERPEGQP</sequence>
<dbReference type="Gene3D" id="1.10.760.10">
    <property type="entry name" value="Cytochrome c-like domain"/>
    <property type="match status" value="1"/>
</dbReference>
<evidence type="ECO:0000313" key="7">
    <source>
        <dbReference type="EMBL" id="AWN38462.1"/>
    </source>
</evidence>
<reference evidence="7 8" key="1">
    <citation type="submission" date="2018-05" db="EMBL/GenBank/DDBJ databases">
        <title>Complete Genome Sequence of Methylobacterium sp. 17Sr1-43.</title>
        <authorList>
            <person name="Srinivasan S."/>
        </authorList>
    </citation>
    <scope>NUCLEOTIDE SEQUENCE [LARGE SCALE GENOMIC DNA]</scope>
    <source>
        <strain evidence="7 8">17Sr1-43</strain>
    </source>
</reference>
<evidence type="ECO:0000256" key="4">
    <source>
        <dbReference type="PROSITE-ProRule" id="PRU00433"/>
    </source>
</evidence>
<keyword evidence="5" id="KW-0732">Signal</keyword>
<evidence type="ECO:0000259" key="6">
    <source>
        <dbReference type="PROSITE" id="PS51007"/>
    </source>
</evidence>
<dbReference type="PROSITE" id="PS51007">
    <property type="entry name" value="CYTC"/>
    <property type="match status" value="1"/>
</dbReference>